<comment type="caution">
    <text evidence="3">The sequence shown here is derived from an EMBL/GenBank/DDBJ whole genome shotgun (WGS) entry which is preliminary data.</text>
</comment>
<dbReference type="SMART" id="SM00409">
    <property type="entry name" value="IG"/>
    <property type="match status" value="2"/>
</dbReference>
<dbReference type="PROSITE" id="PS50835">
    <property type="entry name" value="IG_LIKE"/>
    <property type="match status" value="1"/>
</dbReference>
<dbReference type="PANTHER" id="PTHR21063">
    <property type="entry name" value="LFA-3"/>
    <property type="match status" value="1"/>
</dbReference>
<dbReference type="InterPro" id="IPR003599">
    <property type="entry name" value="Ig_sub"/>
</dbReference>
<dbReference type="Proteomes" id="UP000830375">
    <property type="component" value="Unassembled WGS sequence"/>
</dbReference>
<dbReference type="SUPFAM" id="SSF48726">
    <property type="entry name" value="Immunoglobulin"/>
    <property type="match status" value="3"/>
</dbReference>
<evidence type="ECO:0000313" key="3">
    <source>
        <dbReference type="EMBL" id="KAI2650757.1"/>
    </source>
</evidence>
<evidence type="ECO:0000259" key="2">
    <source>
        <dbReference type="PROSITE" id="PS50835"/>
    </source>
</evidence>
<dbReference type="CDD" id="cd00096">
    <property type="entry name" value="Ig"/>
    <property type="match status" value="1"/>
</dbReference>
<organism evidence="3 4">
    <name type="scientific">Labeo rohita</name>
    <name type="common">Indian major carp</name>
    <name type="synonym">Cyprinus rohita</name>
    <dbReference type="NCBI Taxonomy" id="84645"/>
    <lineage>
        <taxon>Eukaryota</taxon>
        <taxon>Metazoa</taxon>
        <taxon>Chordata</taxon>
        <taxon>Craniata</taxon>
        <taxon>Vertebrata</taxon>
        <taxon>Euteleostomi</taxon>
        <taxon>Actinopterygii</taxon>
        <taxon>Neopterygii</taxon>
        <taxon>Teleostei</taxon>
        <taxon>Ostariophysi</taxon>
        <taxon>Cypriniformes</taxon>
        <taxon>Cyprinidae</taxon>
        <taxon>Labeoninae</taxon>
        <taxon>Labeonini</taxon>
        <taxon>Labeo</taxon>
    </lineage>
</organism>
<keyword evidence="1" id="KW-0472">Membrane</keyword>
<dbReference type="PANTHER" id="PTHR21063:SF4">
    <property type="entry name" value="CD48 ANTIGEN-RELATED"/>
    <property type="match status" value="1"/>
</dbReference>
<dbReference type="InterPro" id="IPR036179">
    <property type="entry name" value="Ig-like_dom_sf"/>
</dbReference>
<gene>
    <name evidence="3" type="ORF">H4Q32_000820</name>
</gene>
<protein>
    <submittedName>
        <fullName evidence="3">Natural killer cell receptor 2B4</fullName>
    </submittedName>
</protein>
<proteinExistence type="predicted"/>
<feature type="domain" description="Ig-like" evidence="2">
    <location>
        <begin position="170"/>
        <end position="260"/>
    </location>
</feature>
<keyword evidence="3" id="KW-0675">Receptor</keyword>
<keyword evidence="1" id="KW-1133">Transmembrane helix</keyword>
<evidence type="ECO:0000256" key="1">
    <source>
        <dbReference type="SAM" id="Phobius"/>
    </source>
</evidence>
<keyword evidence="4" id="KW-1185">Reference proteome</keyword>
<dbReference type="InterPro" id="IPR013783">
    <property type="entry name" value="Ig-like_fold"/>
</dbReference>
<reference evidence="3 4" key="1">
    <citation type="submission" date="2022-01" db="EMBL/GenBank/DDBJ databases">
        <title>A high-quality chromosome-level genome assembly of rohu carp, Labeo rohita.</title>
        <authorList>
            <person name="Arick M.A. II"/>
            <person name="Hsu C.-Y."/>
            <person name="Magbanua Z."/>
            <person name="Pechanova O."/>
            <person name="Grover C."/>
            <person name="Miller E."/>
            <person name="Thrash A."/>
            <person name="Ezzel L."/>
            <person name="Alam S."/>
            <person name="Benzie J."/>
            <person name="Hamilton M."/>
            <person name="Karsi A."/>
            <person name="Lawrence M.L."/>
            <person name="Peterson D.G."/>
        </authorList>
    </citation>
    <scope>NUCLEOTIDE SEQUENCE [LARGE SCALE GENOMIC DNA]</scope>
    <source>
        <strain evidence="4">BAU-BD-2019</strain>
        <tissue evidence="3">Blood</tissue>
    </source>
</reference>
<evidence type="ECO:0000313" key="4">
    <source>
        <dbReference type="Proteomes" id="UP000830375"/>
    </source>
</evidence>
<dbReference type="InterPro" id="IPR007110">
    <property type="entry name" value="Ig-like_dom"/>
</dbReference>
<dbReference type="Gene3D" id="2.60.40.10">
    <property type="entry name" value="Immunoglobulins"/>
    <property type="match status" value="3"/>
</dbReference>
<accession>A0ABQ8LLD4</accession>
<keyword evidence="1" id="KW-0812">Transmembrane</keyword>
<feature type="transmembrane region" description="Helical" evidence="1">
    <location>
        <begin position="280"/>
        <end position="308"/>
    </location>
</feature>
<dbReference type="EMBL" id="JACTAM010000022">
    <property type="protein sequence ID" value="KAI2650757.1"/>
    <property type="molecule type" value="Genomic_DNA"/>
</dbReference>
<sequence>MVAFVSLLNGGDVNILPSFEIPQEYNFLTFIDHLASVLRNAYSLASQQRNHQEYDYEEECVFGEDVMSVMEGDSVKLHTDLTDLQGYELILWTFGADSTRIAQINNVVNKISLYNDVLDGKFRDRLQLDNRTGSLTIANTRSTDTGLYELQVIGGKEVPPKKFSVIVSAPLSVPVISRNSSQCSSLGSSVSKCSLVCSVVNVNHVTLSWYKGNSLLSSISVSDLSISLSLPLEVEYQDKNTYSCVINSPINNQTTHLDISKLCHTCSEDASSLNPEDGIFLGHVVLICIGVIVLVIVLAAVGMFGIYWKYRKTNQLSQSPTQNYTELDNGSQSDDLAETDELKTVSVNVGGTVILNTGVTAIQSFDVLQWRFSDVNADSTNPFIVFARLNEQSNFDPTGHDETFRHRVNLDQQNGYLTISGIMPTDFGIYKLNITRNGRNVISKTFIVRDSSENKEETEVPEDTSTLLIGETAITSL</sequence>
<name>A0ABQ8LLD4_LABRO</name>